<dbReference type="EMBL" id="LAZR01004984">
    <property type="protein sequence ID" value="KKN03885.1"/>
    <property type="molecule type" value="Genomic_DNA"/>
</dbReference>
<name>A0A0F9M8W4_9ZZZZ</name>
<proteinExistence type="predicted"/>
<comment type="caution">
    <text evidence="1">The sequence shown here is derived from an EMBL/GenBank/DDBJ whole genome shotgun (WGS) entry which is preliminary data.</text>
</comment>
<reference evidence="1" key="1">
    <citation type="journal article" date="2015" name="Nature">
        <title>Complex archaea that bridge the gap between prokaryotes and eukaryotes.</title>
        <authorList>
            <person name="Spang A."/>
            <person name="Saw J.H."/>
            <person name="Jorgensen S.L."/>
            <person name="Zaremba-Niedzwiedzka K."/>
            <person name="Martijn J."/>
            <person name="Lind A.E."/>
            <person name="van Eijk R."/>
            <person name="Schleper C."/>
            <person name="Guy L."/>
            <person name="Ettema T.J."/>
        </authorList>
    </citation>
    <scope>NUCLEOTIDE SEQUENCE</scope>
</reference>
<accession>A0A0F9M8W4</accession>
<organism evidence="1">
    <name type="scientific">marine sediment metagenome</name>
    <dbReference type="NCBI Taxonomy" id="412755"/>
    <lineage>
        <taxon>unclassified sequences</taxon>
        <taxon>metagenomes</taxon>
        <taxon>ecological metagenomes</taxon>
    </lineage>
</organism>
<sequence>MVKTTNIRIDVIEKSITVMFDFGSEYRSLRVYGHIYDTIMGGYNTARQSIEEYLIDQMLIVGLAKDAD</sequence>
<evidence type="ECO:0000313" key="1">
    <source>
        <dbReference type="EMBL" id="KKN03885.1"/>
    </source>
</evidence>
<protein>
    <submittedName>
        <fullName evidence="1">Uncharacterized protein</fullName>
    </submittedName>
</protein>
<dbReference type="AlphaFoldDB" id="A0A0F9M8W4"/>
<gene>
    <name evidence="1" type="ORF">LCGC14_1103150</name>
</gene>